<keyword evidence="1" id="KW-0732">Signal</keyword>
<accession>A0A7W3TPV0</accession>
<feature type="chain" id="PRO_5031262145" evidence="1">
    <location>
        <begin position="25"/>
        <end position="123"/>
    </location>
</feature>
<reference evidence="2 3" key="1">
    <citation type="submission" date="2020-08" db="EMBL/GenBank/DDBJ databases">
        <authorList>
            <person name="Xu S."/>
            <person name="Li A."/>
        </authorList>
    </citation>
    <scope>NUCLEOTIDE SEQUENCE [LARGE SCALE GENOMIC DNA]</scope>
    <source>
        <strain evidence="2 3">119BY6-57</strain>
    </source>
</reference>
<protein>
    <submittedName>
        <fullName evidence="2">Uncharacterized protein</fullName>
    </submittedName>
</protein>
<evidence type="ECO:0000256" key="1">
    <source>
        <dbReference type="SAM" id="SignalP"/>
    </source>
</evidence>
<comment type="caution">
    <text evidence="2">The sequence shown here is derived from an EMBL/GenBank/DDBJ whole genome shotgun (WGS) entry which is preliminary data.</text>
</comment>
<dbReference type="Proteomes" id="UP000523196">
    <property type="component" value="Unassembled WGS sequence"/>
</dbReference>
<name>A0A7W3TPV0_9GAMM</name>
<evidence type="ECO:0000313" key="2">
    <source>
        <dbReference type="EMBL" id="MBB1061984.1"/>
    </source>
</evidence>
<dbReference type="EMBL" id="JACHTF010000021">
    <property type="protein sequence ID" value="MBB1061984.1"/>
    <property type="molecule type" value="Genomic_DNA"/>
</dbReference>
<gene>
    <name evidence="2" type="ORF">H4F98_15530</name>
</gene>
<keyword evidence="3" id="KW-1185">Reference proteome</keyword>
<dbReference type="AlphaFoldDB" id="A0A7W3TPV0"/>
<dbReference type="RefSeq" id="WP_182688741.1">
    <property type="nucleotide sequence ID" value="NZ_JACHTF010000021.1"/>
</dbReference>
<feature type="signal peptide" evidence="1">
    <location>
        <begin position="1"/>
        <end position="24"/>
    </location>
</feature>
<evidence type="ECO:0000313" key="3">
    <source>
        <dbReference type="Proteomes" id="UP000523196"/>
    </source>
</evidence>
<sequence>MHNSKPRLILASLAAALFALPALAQQGPADLGEQMSRMSGALHATARACGESSDAELASMKQQQKANHANFGMDASSFDRGFDAGEREAEAKWGALTASQRAKKCTEVKQQMEMLGQQLGGAG</sequence>
<proteinExistence type="predicted"/>
<organism evidence="2 3">
    <name type="scientific">Marilutibacter spongiae</name>
    <dbReference type="NCBI Taxonomy" id="2025720"/>
    <lineage>
        <taxon>Bacteria</taxon>
        <taxon>Pseudomonadati</taxon>
        <taxon>Pseudomonadota</taxon>
        <taxon>Gammaproteobacteria</taxon>
        <taxon>Lysobacterales</taxon>
        <taxon>Lysobacteraceae</taxon>
        <taxon>Marilutibacter</taxon>
    </lineage>
</organism>